<reference evidence="10" key="1">
    <citation type="submission" date="2020-11" db="EMBL/GenBank/DDBJ databases">
        <authorList>
            <person name="Tran Van P."/>
        </authorList>
    </citation>
    <scope>NUCLEOTIDE SEQUENCE</scope>
</reference>
<evidence type="ECO:0000256" key="3">
    <source>
        <dbReference type="ARBA" id="ARBA00022980"/>
    </source>
</evidence>
<dbReference type="PANTHER" id="PTHR12059:SF5">
    <property type="entry name" value="LARGE RIBOSOMAL SUBUNIT PROTEIN UL23M"/>
    <property type="match status" value="1"/>
</dbReference>
<dbReference type="Pfam" id="PF03184">
    <property type="entry name" value="DDE_1"/>
    <property type="match status" value="1"/>
</dbReference>
<evidence type="ECO:0000256" key="5">
    <source>
        <dbReference type="ARBA" id="ARBA00023274"/>
    </source>
</evidence>
<evidence type="ECO:0000256" key="2">
    <source>
        <dbReference type="ARBA" id="ARBA00006700"/>
    </source>
</evidence>
<evidence type="ECO:0000256" key="4">
    <source>
        <dbReference type="ARBA" id="ARBA00023128"/>
    </source>
</evidence>
<dbReference type="InterPro" id="IPR012678">
    <property type="entry name" value="Ribosomal_uL23/eL15/eS24_sf"/>
</dbReference>
<dbReference type="GO" id="GO:0003735">
    <property type="term" value="F:structural constituent of ribosome"/>
    <property type="evidence" value="ECO:0007669"/>
    <property type="project" value="InterPro"/>
</dbReference>
<dbReference type="AlphaFoldDB" id="A0A7R9H0K6"/>
<dbReference type="FunFam" id="3.30.70.330:FF:000284">
    <property type="entry name" value="39S ribosomal protein L23, mitochondrial"/>
    <property type="match status" value="1"/>
</dbReference>
<evidence type="ECO:0000256" key="1">
    <source>
        <dbReference type="ARBA" id="ARBA00004173"/>
    </source>
</evidence>
<dbReference type="InterPro" id="IPR013025">
    <property type="entry name" value="Ribosomal_uL23-like"/>
</dbReference>
<evidence type="ECO:0000256" key="7">
    <source>
        <dbReference type="ARBA" id="ARBA00039977"/>
    </source>
</evidence>
<comment type="subunit">
    <text evidence="6">Component of the mitochondrial ribosome large subunit (39S) which comprises a 16S rRNA and about 50 distinct proteins.</text>
</comment>
<evidence type="ECO:0000256" key="8">
    <source>
        <dbReference type="ARBA" id="ARBA00041375"/>
    </source>
</evidence>
<comment type="similarity">
    <text evidence="2">Belongs to the universal ribosomal protein uL23 family.</text>
</comment>
<sequence>MHPSLKFGAPPGSIVEISETGYINTELFIKWLKHFIDYVKSSVEKKVLLVLDGHTTHSKNFEALQLARLNGVLLLQFPGHTTHRLQPLDVAIFKPFQTYYDEALSKWLQTHEPPVTQFQVSALLSEAYSRAATVSNALSGYKATGIWPVDRNVFSDADFVPTNIHLPANYLNELEETPITLPSDNEQEYPLYQRGNPQLRVFLPNFWMKLVEPVHQQPNNIVQFIVSTEMTRYDIKNYLEKIYNVSVVEVKTRIVSGKTKTGQGRGFIIKEDDHKLAYVTLPREQSFKFPDLFPEEEKILDDNKSMDEAKQGFTKFLDRTKSRPGLPGWFSY</sequence>
<dbReference type="EMBL" id="OC318333">
    <property type="protein sequence ID" value="CAD7401553.1"/>
    <property type="molecule type" value="Genomic_DNA"/>
</dbReference>
<dbReference type="SUPFAM" id="SSF54189">
    <property type="entry name" value="Ribosomal proteins S24e, L23 and L15e"/>
    <property type="match status" value="1"/>
</dbReference>
<dbReference type="GO" id="GO:0032543">
    <property type="term" value="P:mitochondrial translation"/>
    <property type="evidence" value="ECO:0007669"/>
    <property type="project" value="TreeGrafter"/>
</dbReference>
<accession>A0A7R9H0K6</accession>
<evidence type="ECO:0000313" key="10">
    <source>
        <dbReference type="EMBL" id="CAD7401553.1"/>
    </source>
</evidence>
<keyword evidence="4" id="KW-0496">Mitochondrion</keyword>
<dbReference type="Gene3D" id="3.30.70.330">
    <property type="match status" value="1"/>
</dbReference>
<keyword evidence="5" id="KW-0687">Ribonucleoprotein</keyword>
<dbReference type="InterPro" id="IPR012677">
    <property type="entry name" value="Nucleotide-bd_a/b_plait_sf"/>
</dbReference>
<dbReference type="GO" id="GO:0005762">
    <property type="term" value="C:mitochondrial large ribosomal subunit"/>
    <property type="evidence" value="ECO:0007669"/>
    <property type="project" value="TreeGrafter"/>
</dbReference>
<organism evidence="10">
    <name type="scientific">Timema cristinae</name>
    <name type="common">Walking stick</name>
    <dbReference type="NCBI Taxonomy" id="61476"/>
    <lineage>
        <taxon>Eukaryota</taxon>
        <taxon>Metazoa</taxon>
        <taxon>Ecdysozoa</taxon>
        <taxon>Arthropoda</taxon>
        <taxon>Hexapoda</taxon>
        <taxon>Insecta</taxon>
        <taxon>Pterygota</taxon>
        <taxon>Neoptera</taxon>
        <taxon>Polyneoptera</taxon>
        <taxon>Phasmatodea</taxon>
        <taxon>Timematodea</taxon>
        <taxon>Timematoidea</taxon>
        <taxon>Timematidae</taxon>
        <taxon>Timema</taxon>
    </lineage>
</organism>
<evidence type="ECO:0000256" key="6">
    <source>
        <dbReference type="ARBA" id="ARBA00038782"/>
    </source>
</evidence>
<dbReference type="InterPro" id="IPR004875">
    <property type="entry name" value="DDE_SF_endonuclease_dom"/>
</dbReference>
<name>A0A7R9H0K6_TIMCR</name>
<dbReference type="Pfam" id="PF00276">
    <property type="entry name" value="Ribosomal_L23"/>
    <property type="match status" value="1"/>
</dbReference>
<comment type="subcellular location">
    <subcellularLocation>
        <location evidence="1">Mitochondrion</location>
    </subcellularLocation>
</comment>
<dbReference type="GO" id="GO:0003676">
    <property type="term" value="F:nucleic acid binding"/>
    <property type="evidence" value="ECO:0007669"/>
    <property type="project" value="InterPro"/>
</dbReference>
<protein>
    <recommendedName>
        <fullName evidence="7">Large ribosomal subunit protein uL23m</fullName>
    </recommendedName>
    <alternativeName>
        <fullName evidence="8">39S ribosomal protein L23, mitochondrial</fullName>
    </alternativeName>
</protein>
<keyword evidence="3" id="KW-0689">Ribosomal protein</keyword>
<dbReference type="PANTHER" id="PTHR12059">
    <property type="entry name" value="RIBOSOMAL PROTEIN L23-RELATED"/>
    <property type="match status" value="1"/>
</dbReference>
<evidence type="ECO:0000259" key="9">
    <source>
        <dbReference type="Pfam" id="PF03184"/>
    </source>
</evidence>
<proteinExistence type="inferred from homology"/>
<feature type="domain" description="DDE-1" evidence="9">
    <location>
        <begin position="17"/>
        <end position="128"/>
    </location>
</feature>
<gene>
    <name evidence="10" type="ORF">TCEB3V08_LOCUS6055</name>
</gene>